<accession>A0AAD8SYH3</accession>
<evidence type="ECO:0000256" key="3">
    <source>
        <dbReference type="ARBA" id="ARBA00022692"/>
    </source>
</evidence>
<evidence type="ECO:0000256" key="8">
    <source>
        <dbReference type="ARBA" id="ARBA00023136"/>
    </source>
</evidence>
<evidence type="ECO:0000256" key="2">
    <source>
        <dbReference type="ARBA" id="ARBA00004653"/>
    </source>
</evidence>
<evidence type="ECO:0000256" key="4">
    <source>
        <dbReference type="ARBA" id="ARBA00022801"/>
    </source>
</evidence>
<comment type="function">
    <text evidence="12">Catalyzes the demethylation of isoprenylcysteine methylesters.</text>
</comment>
<evidence type="ECO:0000256" key="9">
    <source>
        <dbReference type="ARBA" id="ARBA00038028"/>
    </source>
</evidence>
<dbReference type="InterPro" id="IPR049492">
    <property type="entry name" value="BD-FAE-like_dom"/>
</dbReference>
<dbReference type="Proteomes" id="UP001231189">
    <property type="component" value="Unassembled WGS sequence"/>
</dbReference>
<evidence type="ECO:0000313" key="16">
    <source>
        <dbReference type="EMBL" id="KAK1665940.1"/>
    </source>
</evidence>
<feature type="domain" description="BD-FAE-like" evidence="15">
    <location>
        <begin position="126"/>
        <end position="332"/>
    </location>
</feature>
<evidence type="ECO:0000313" key="17">
    <source>
        <dbReference type="Proteomes" id="UP001231189"/>
    </source>
</evidence>
<comment type="similarity">
    <text evidence="9">Belongs to the AB hydrolase superfamily. Isoprenylcysteine methylesterase family.</text>
</comment>
<dbReference type="Gene3D" id="3.40.50.1820">
    <property type="entry name" value="alpha/beta hydrolase"/>
    <property type="match status" value="1"/>
</dbReference>
<evidence type="ECO:0000256" key="1">
    <source>
        <dbReference type="ARBA" id="ARBA00004586"/>
    </source>
</evidence>
<keyword evidence="8 14" id="KW-0472">Membrane</keyword>
<keyword evidence="5" id="KW-0256">Endoplasmic reticulum</keyword>
<evidence type="ECO:0000256" key="13">
    <source>
        <dbReference type="SAM" id="MobiDB-lite"/>
    </source>
</evidence>
<comment type="caution">
    <text evidence="16">The sequence shown here is derived from an EMBL/GenBank/DDBJ whole genome shotgun (WGS) entry which is preliminary data.</text>
</comment>
<evidence type="ECO:0000256" key="11">
    <source>
        <dbReference type="ARBA" id="ARBA00049507"/>
    </source>
</evidence>
<proteinExistence type="inferred from homology"/>
<keyword evidence="4" id="KW-0378">Hydrolase</keyword>
<comment type="subcellular location">
    <subcellularLocation>
        <location evidence="1">Endoplasmic reticulum membrane</location>
    </subcellularLocation>
    <subcellularLocation>
        <location evidence="2">Golgi apparatus membrane</location>
        <topology evidence="2">Multi-pass membrane protein</topology>
    </subcellularLocation>
</comment>
<keyword evidence="7" id="KW-0333">Golgi apparatus</keyword>
<sequence length="408" mass="45141">MQPLHSGDDAREAAALLDRTDSAGRRRRSSPVLSASPGWAGGLRRQSSSFRQDVGHAASETYLVTRLTFSLLQYLGLGYRWMRQLLALTVYAILLMPGFLQVGYYYFYSSQVRRSIVYGEQPRNRLDLYIPKDSSRPCPVMAFVTGGAWIIGYKAWGALLGRRLAERGIIVACIDYRNFPQGTISDMVSDASQGISFVCNNIASYGGDPNQIYLMGQSAGAHIAACALMEQAVKESSGQPISWSVTQIKAYFGLSGGYNLHNLVDHFHQRGLNRSIFLSIMNGEESLSSYSPEIVAKESSAQTIALLPPIFLMHGTDDYSIPSSSSQTFVEVLQQAGAHAKLLLYEGKTHTDIFLQDPLRGGRDPLVEDVLTLIHADNATCENIASTPTPRRLVFEWQLRLARWISPF</sequence>
<dbReference type="AlphaFoldDB" id="A0AAD8SYH3"/>
<protein>
    <recommendedName>
        <fullName evidence="10">protein-S-isoprenylcysteine alpha-carbonyl methylesterase</fullName>
        <ecNumber evidence="10">3.1.1.n2</ecNumber>
    </recommendedName>
</protein>
<dbReference type="GO" id="GO:0016787">
    <property type="term" value="F:hydrolase activity"/>
    <property type="evidence" value="ECO:0007669"/>
    <property type="project" value="UniProtKB-KW"/>
</dbReference>
<name>A0AAD8SYH3_LOLMU</name>
<keyword evidence="6 14" id="KW-1133">Transmembrane helix</keyword>
<dbReference type="PANTHER" id="PTHR48081">
    <property type="entry name" value="AB HYDROLASE SUPERFAMILY PROTEIN C4A8.06C"/>
    <property type="match status" value="1"/>
</dbReference>
<reference evidence="16" key="1">
    <citation type="submission" date="2023-07" db="EMBL/GenBank/DDBJ databases">
        <title>A chromosome-level genome assembly of Lolium multiflorum.</title>
        <authorList>
            <person name="Chen Y."/>
            <person name="Copetti D."/>
            <person name="Kolliker R."/>
            <person name="Studer B."/>
        </authorList>
    </citation>
    <scope>NUCLEOTIDE SEQUENCE</scope>
    <source>
        <strain evidence="16">02402/16</strain>
        <tissue evidence="16">Leaf</tissue>
    </source>
</reference>
<keyword evidence="3 14" id="KW-0812">Transmembrane</keyword>
<evidence type="ECO:0000256" key="6">
    <source>
        <dbReference type="ARBA" id="ARBA00022989"/>
    </source>
</evidence>
<keyword evidence="17" id="KW-1185">Reference proteome</keyword>
<dbReference type="GO" id="GO:0000139">
    <property type="term" value="C:Golgi membrane"/>
    <property type="evidence" value="ECO:0007669"/>
    <property type="project" value="UniProtKB-SubCell"/>
</dbReference>
<feature type="region of interest" description="Disordered" evidence="13">
    <location>
        <begin position="21"/>
        <end position="45"/>
    </location>
</feature>
<dbReference type="PANTHER" id="PTHR48081:SF33">
    <property type="entry name" value="KYNURENINE FORMAMIDASE"/>
    <property type="match status" value="1"/>
</dbReference>
<dbReference type="EMBL" id="JAUUTY010000003">
    <property type="protein sequence ID" value="KAK1665940.1"/>
    <property type="molecule type" value="Genomic_DNA"/>
</dbReference>
<evidence type="ECO:0000256" key="5">
    <source>
        <dbReference type="ARBA" id="ARBA00022824"/>
    </source>
</evidence>
<dbReference type="InterPro" id="IPR050300">
    <property type="entry name" value="GDXG_lipolytic_enzyme"/>
</dbReference>
<evidence type="ECO:0000259" key="15">
    <source>
        <dbReference type="Pfam" id="PF20434"/>
    </source>
</evidence>
<organism evidence="16 17">
    <name type="scientific">Lolium multiflorum</name>
    <name type="common">Italian ryegrass</name>
    <name type="synonym">Lolium perenne subsp. multiflorum</name>
    <dbReference type="NCBI Taxonomy" id="4521"/>
    <lineage>
        <taxon>Eukaryota</taxon>
        <taxon>Viridiplantae</taxon>
        <taxon>Streptophyta</taxon>
        <taxon>Embryophyta</taxon>
        <taxon>Tracheophyta</taxon>
        <taxon>Spermatophyta</taxon>
        <taxon>Magnoliopsida</taxon>
        <taxon>Liliopsida</taxon>
        <taxon>Poales</taxon>
        <taxon>Poaceae</taxon>
        <taxon>BOP clade</taxon>
        <taxon>Pooideae</taxon>
        <taxon>Poodae</taxon>
        <taxon>Poeae</taxon>
        <taxon>Poeae Chloroplast Group 2 (Poeae type)</taxon>
        <taxon>Loliodinae</taxon>
        <taxon>Loliinae</taxon>
        <taxon>Lolium</taxon>
    </lineage>
</organism>
<dbReference type="EC" id="3.1.1.n2" evidence="10"/>
<dbReference type="Pfam" id="PF20434">
    <property type="entry name" value="BD-FAE"/>
    <property type="match status" value="1"/>
</dbReference>
<evidence type="ECO:0000256" key="12">
    <source>
        <dbReference type="ARBA" id="ARBA00054962"/>
    </source>
</evidence>
<dbReference type="GO" id="GO:0005789">
    <property type="term" value="C:endoplasmic reticulum membrane"/>
    <property type="evidence" value="ECO:0007669"/>
    <property type="project" value="UniProtKB-SubCell"/>
</dbReference>
<evidence type="ECO:0000256" key="7">
    <source>
        <dbReference type="ARBA" id="ARBA00023034"/>
    </source>
</evidence>
<comment type="catalytic activity">
    <reaction evidence="11">
        <text>[protein]-C-terminal S-[(2E,6E)-farnesyl]-L-cysteine methyl ester + H2O = [protein]-C-terminal S-[(2E,6E)-farnesyl]-L-cysteine + methanol + H(+)</text>
        <dbReference type="Rhea" id="RHEA:48520"/>
        <dbReference type="Rhea" id="RHEA-COMP:12125"/>
        <dbReference type="Rhea" id="RHEA-COMP:12126"/>
        <dbReference type="ChEBI" id="CHEBI:15377"/>
        <dbReference type="ChEBI" id="CHEBI:15378"/>
        <dbReference type="ChEBI" id="CHEBI:17790"/>
        <dbReference type="ChEBI" id="CHEBI:90510"/>
        <dbReference type="ChEBI" id="CHEBI:90511"/>
        <dbReference type="EC" id="3.1.1.n2"/>
    </reaction>
</comment>
<feature type="transmembrane region" description="Helical" evidence="14">
    <location>
        <begin position="85"/>
        <end position="107"/>
    </location>
</feature>
<gene>
    <name evidence="16" type="ORF">QYE76_054099</name>
</gene>
<evidence type="ECO:0000256" key="10">
    <source>
        <dbReference type="ARBA" id="ARBA00038928"/>
    </source>
</evidence>
<dbReference type="InterPro" id="IPR029058">
    <property type="entry name" value="AB_hydrolase_fold"/>
</dbReference>
<evidence type="ECO:0000256" key="14">
    <source>
        <dbReference type="SAM" id="Phobius"/>
    </source>
</evidence>
<dbReference type="SUPFAM" id="SSF53474">
    <property type="entry name" value="alpha/beta-Hydrolases"/>
    <property type="match status" value="1"/>
</dbReference>
<dbReference type="FunFam" id="3.40.50.1820:FF:000084">
    <property type="entry name" value="Isoprenylcysteine alpha-carbonyl methylesterase ICME"/>
    <property type="match status" value="1"/>
</dbReference>